<dbReference type="EMBL" id="SJPM01000001">
    <property type="protein sequence ID" value="TWU03130.1"/>
    <property type="molecule type" value="Genomic_DNA"/>
</dbReference>
<proteinExistence type="inferred from homology"/>
<dbReference type="AlphaFoldDB" id="A0A5C6ATR8"/>
<name>A0A5C6ATR8_9BACT</name>
<keyword evidence="7" id="KW-1185">Reference proteome</keyword>
<dbReference type="Pfam" id="PF01925">
    <property type="entry name" value="TauE"/>
    <property type="match status" value="1"/>
</dbReference>
<accession>A0A5C6ATR8</accession>
<dbReference type="InterPro" id="IPR002781">
    <property type="entry name" value="TM_pro_TauE-like"/>
</dbReference>
<feature type="transmembrane region" description="Helical" evidence="5">
    <location>
        <begin position="128"/>
        <end position="147"/>
    </location>
</feature>
<comment type="subcellular location">
    <subcellularLocation>
        <location evidence="5">Cell membrane</location>
        <topology evidence="5">Multi-pass membrane protein</topology>
    </subcellularLocation>
    <subcellularLocation>
        <location evidence="1">Membrane</location>
        <topology evidence="1">Multi-pass membrane protein</topology>
    </subcellularLocation>
</comment>
<organism evidence="6 7">
    <name type="scientific">Neorhodopirellula pilleata</name>
    <dbReference type="NCBI Taxonomy" id="2714738"/>
    <lineage>
        <taxon>Bacteria</taxon>
        <taxon>Pseudomonadati</taxon>
        <taxon>Planctomycetota</taxon>
        <taxon>Planctomycetia</taxon>
        <taxon>Pirellulales</taxon>
        <taxon>Pirellulaceae</taxon>
        <taxon>Neorhodopirellula</taxon>
    </lineage>
</organism>
<keyword evidence="3 5" id="KW-1133">Transmembrane helix</keyword>
<keyword evidence="2 5" id="KW-0812">Transmembrane</keyword>
<feature type="transmembrane region" description="Helical" evidence="5">
    <location>
        <begin position="288"/>
        <end position="306"/>
    </location>
</feature>
<dbReference type="GO" id="GO:0005886">
    <property type="term" value="C:plasma membrane"/>
    <property type="evidence" value="ECO:0007669"/>
    <property type="project" value="UniProtKB-SubCell"/>
</dbReference>
<evidence type="ECO:0000256" key="4">
    <source>
        <dbReference type="ARBA" id="ARBA00023136"/>
    </source>
</evidence>
<feature type="transmembrane region" description="Helical" evidence="5">
    <location>
        <begin position="264"/>
        <end position="282"/>
    </location>
</feature>
<evidence type="ECO:0000313" key="7">
    <source>
        <dbReference type="Proteomes" id="UP000316213"/>
    </source>
</evidence>
<dbReference type="PANTHER" id="PTHR31154">
    <property type="entry name" value="MEMBRANE TRANSPORTER PROTEIN"/>
    <property type="match status" value="1"/>
</dbReference>
<evidence type="ECO:0000256" key="5">
    <source>
        <dbReference type="RuleBase" id="RU363041"/>
    </source>
</evidence>
<sequence length="316" mass="34286">MHRYSWYLAGFVWLLWAVGVTFLVSPAELLSHWVIAPTMLVGSFIAGSTSAGGGAVAFPVMTLIFHVDPPVARDFSLMIQSVGMGAASIGIVLMKIQIDWRAVWLSNLGGLFGLMIGFEISGLMSPPLVKMFFVSLWLSLALALFLVNRRNASIVTELVYPNRLLSVALVLMGVLGGTISGITGSGLDMLVFAMLTIMFRLSEKVATPTSVVIMAVNAMAGTTLRLIGGGVWPEAVAFWWCAVPVVVVGAPVGAWFIRNKDRRFITNWLYVAIAAQFIGAMVIVPQTYQTLCLVAATTYLGSLLFLSMRRWGPRFT</sequence>
<feature type="transmembrane region" description="Helical" evidence="5">
    <location>
        <begin position="7"/>
        <end position="27"/>
    </location>
</feature>
<reference evidence="6 7" key="1">
    <citation type="submission" date="2019-02" db="EMBL/GenBank/DDBJ databases">
        <title>Deep-cultivation of Planctomycetes and their phenomic and genomic characterization uncovers novel biology.</title>
        <authorList>
            <person name="Wiegand S."/>
            <person name="Jogler M."/>
            <person name="Boedeker C."/>
            <person name="Pinto D."/>
            <person name="Vollmers J."/>
            <person name="Rivas-Marin E."/>
            <person name="Kohn T."/>
            <person name="Peeters S.H."/>
            <person name="Heuer A."/>
            <person name="Rast P."/>
            <person name="Oberbeckmann S."/>
            <person name="Bunk B."/>
            <person name="Jeske O."/>
            <person name="Meyerdierks A."/>
            <person name="Storesund J.E."/>
            <person name="Kallscheuer N."/>
            <person name="Luecker S."/>
            <person name="Lage O.M."/>
            <person name="Pohl T."/>
            <person name="Merkel B.J."/>
            <person name="Hornburger P."/>
            <person name="Mueller R.-W."/>
            <person name="Bruemmer F."/>
            <person name="Labrenz M."/>
            <person name="Spormann A.M."/>
            <person name="Op Den Camp H."/>
            <person name="Overmann J."/>
            <person name="Amann R."/>
            <person name="Jetten M.S.M."/>
            <person name="Mascher T."/>
            <person name="Medema M.H."/>
            <person name="Devos D.P."/>
            <person name="Kaster A.-K."/>
            <person name="Ovreas L."/>
            <person name="Rohde M."/>
            <person name="Galperin M.Y."/>
            <person name="Jogler C."/>
        </authorList>
    </citation>
    <scope>NUCLEOTIDE SEQUENCE [LARGE SCALE GENOMIC DNA]</scope>
    <source>
        <strain evidence="6 7">Pla100</strain>
    </source>
</reference>
<dbReference type="RefSeq" id="WP_146575713.1">
    <property type="nucleotide sequence ID" value="NZ_SJPM01000001.1"/>
</dbReference>
<dbReference type="OrthoDB" id="128686at2"/>
<keyword evidence="4 5" id="KW-0472">Membrane</keyword>
<dbReference type="Proteomes" id="UP000316213">
    <property type="component" value="Unassembled WGS sequence"/>
</dbReference>
<evidence type="ECO:0000256" key="2">
    <source>
        <dbReference type="ARBA" id="ARBA00022692"/>
    </source>
</evidence>
<keyword evidence="5" id="KW-1003">Cell membrane</keyword>
<feature type="transmembrane region" description="Helical" evidence="5">
    <location>
        <begin position="77"/>
        <end position="96"/>
    </location>
</feature>
<feature type="transmembrane region" description="Helical" evidence="5">
    <location>
        <begin position="102"/>
        <end position="121"/>
    </location>
</feature>
<protein>
    <recommendedName>
        <fullName evidence="5">Probable membrane transporter protein</fullName>
    </recommendedName>
</protein>
<comment type="similarity">
    <text evidence="5">Belongs to the 4-toluene sulfonate uptake permease (TSUP) (TC 2.A.102) family.</text>
</comment>
<dbReference type="PANTHER" id="PTHR31154:SF4">
    <property type="entry name" value="MEMBRANE TRANSPORTER PROTEIN"/>
    <property type="match status" value="1"/>
</dbReference>
<gene>
    <name evidence="6" type="ORF">Pla100_00480</name>
</gene>
<evidence type="ECO:0000313" key="6">
    <source>
        <dbReference type="EMBL" id="TWU03130.1"/>
    </source>
</evidence>
<evidence type="ECO:0000256" key="3">
    <source>
        <dbReference type="ARBA" id="ARBA00022989"/>
    </source>
</evidence>
<feature type="transmembrane region" description="Helical" evidence="5">
    <location>
        <begin position="237"/>
        <end position="257"/>
    </location>
</feature>
<feature type="transmembrane region" description="Helical" evidence="5">
    <location>
        <begin position="39"/>
        <end position="65"/>
    </location>
</feature>
<comment type="caution">
    <text evidence="6">The sequence shown here is derived from an EMBL/GenBank/DDBJ whole genome shotgun (WGS) entry which is preliminary data.</text>
</comment>
<evidence type="ECO:0000256" key="1">
    <source>
        <dbReference type="ARBA" id="ARBA00004141"/>
    </source>
</evidence>
<feature type="transmembrane region" description="Helical" evidence="5">
    <location>
        <begin position="167"/>
        <end position="199"/>
    </location>
</feature>